<protein>
    <recommendedName>
        <fullName evidence="4">PPE family protein</fullName>
    </recommendedName>
</protein>
<organism evidence="2 3">
    <name type="scientific">Archangium lansingense</name>
    <dbReference type="NCBI Taxonomy" id="2995310"/>
    <lineage>
        <taxon>Bacteria</taxon>
        <taxon>Pseudomonadati</taxon>
        <taxon>Myxococcota</taxon>
        <taxon>Myxococcia</taxon>
        <taxon>Myxococcales</taxon>
        <taxon>Cystobacterineae</taxon>
        <taxon>Archangiaceae</taxon>
        <taxon>Archangium</taxon>
    </lineage>
</organism>
<dbReference type="RefSeq" id="WP_267536467.1">
    <property type="nucleotide sequence ID" value="NZ_JAPNKA010000001.1"/>
</dbReference>
<evidence type="ECO:0000313" key="3">
    <source>
        <dbReference type="Proteomes" id="UP001207654"/>
    </source>
</evidence>
<proteinExistence type="predicted"/>
<reference evidence="2 3" key="1">
    <citation type="submission" date="2022-11" db="EMBL/GenBank/DDBJ databases">
        <title>Minimal conservation of predation-associated metabolite biosynthetic gene clusters underscores biosynthetic potential of Myxococcota including descriptions for ten novel species: Archangium lansinium sp. nov., Myxococcus landrumus sp. nov., Nannocystis bai.</title>
        <authorList>
            <person name="Ahearne A."/>
            <person name="Stevens C."/>
            <person name="Phillips K."/>
        </authorList>
    </citation>
    <scope>NUCLEOTIDE SEQUENCE [LARGE SCALE GENOMIC DNA]</scope>
    <source>
        <strain evidence="2 3">MIWBW</strain>
    </source>
</reference>
<evidence type="ECO:0000313" key="2">
    <source>
        <dbReference type="EMBL" id="MCY1077649.1"/>
    </source>
</evidence>
<keyword evidence="1" id="KW-0732">Signal</keyword>
<dbReference type="Proteomes" id="UP001207654">
    <property type="component" value="Unassembled WGS sequence"/>
</dbReference>
<accession>A0ABT4A9K4</accession>
<sequence length="313" mass="33201">METGVSTAGACRLGLVLLLLTASACGPMEAGPEPEQLTSGPQELQEMRTTNGLSLNGLSLNGLSLNGLSLNGLSLNGLASAEFDTWFQADPALNDSVMTYVVRCAVPATERRTYTSPTTGRTWSWTGGLGLAPDWANGSPATLAEQRIVSACLAAHVAKYELHVSISVQGLSATGVAIPTPDWELALYSEKEACFFGNLFTTEGVYAGNDGRPLNERESTARACALSSKKDSGNQPCAPLMRVEQDCAKFCTLDASRRFYPSCTYNGISYPAITTRLLRSQIYTCGDGVCQVTEQCGTGESYDNCGRDCGPCP</sequence>
<gene>
    <name evidence="2" type="ORF">OV287_24560</name>
</gene>
<evidence type="ECO:0008006" key="4">
    <source>
        <dbReference type="Google" id="ProtNLM"/>
    </source>
</evidence>
<feature type="signal peptide" evidence="1">
    <location>
        <begin position="1"/>
        <end position="30"/>
    </location>
</feature>
<dbReference type="EMBL" id="JAPNKA010000001">
    <property type="protein sequence ID" value="MCY1077649.1"/>
    <property type="molecule type" value="Genomic_DNA"/>
</dbReference>
<feature type="chain" id="PRO_5046278463" description="PPE family protein" evidence="1">
    <location>
        <begin position="31"/>
        <end position="313"/>
    </location>
</feature>
<keyword evidence="3" id="KW-1185">Reference proteome</keyword>
<evidence type="ECO:0000256" key="1">
    <source>
        <dbReference type="SAM" id="SignalP"/>
    </source>
</evidence>
<name>A0ABT4A9K4_9BACT</name>
<comment type="caution">
    <text evidence="2">The sequence shown here is derived from an EMBL/GenBank/DDBJ whole genome shotgun (WGS) entry which is preliminary data.</text>
</comment>